<proteinExistence type="predicted"/>
<dbReference type="AlphaFoldDB" id="A0AAD5UKT2"/>
<dbReference type="EMBL" id="JADGKB010000032">
    <property type="protein sequence ID" value="KAJ3257967.1"/>
    <property type="molecule type" value="Genomic_DNA"/>
</dbReference>
<evidence type="ECO:0000313" key="3">
    <source>
        <dbReference type="Proteomes" id="UP001210925"/>
    </source>
</evidence>
<organism evidence="2 3">
    <name type="scientific">Boothiomyces macroporosus</name>
    <dbReference type="NCBI Taxonomy" id="261099"/>
    <lineage>
        <taxon>Eukaryota</taxon>
        <taxon>Fungi</taxon>
        <taxon>Fungi incertae sedis</taxon>
        <taxon>Chytridiomycota</taxon>
        <taxon>Chytridiomycota incertae sedis</taxon>
        <taxon>Chytridiomycetes</taxon>
        <taxon>Rhizophydiales</taxon>
        <taxon>Terramycetaceae</taxon>
        <taxon>Boothiomyces</taxon>
    </lineage>
</organism>
<gene>
    <name evidence="2" type="ORF">HK103_004101</name>
</gene>
<keyword evidence="3" id="KW-1185">Reference proteome</keyword>
<comment type="caution">
    <text evidence="2">The sequence shown here is derived from an EMBL/GenBank/DDBJ whole genome shotgun (WGS) entry which is preliminary data.</text>
</comment>
<feature type="signal peptide" evidence="1">
    <location>
        <begin position="1"/>
        <end position="20"/>
    </location>
</feature>
<sequence>MLKSVIVLLAYVCASPIAQSASLAVSGLAQDVNKIQTDFTTLTTDLASVQGAATLDTNRLNDIKQNLSNINNQINNLNRLVSPGNAGNNLVVARTAQSIKDSLCGVCRSVDKVNGAAANDQTKLQSVGQNDCRQLNDDFRRLIDDIASGIN</sequence>
<accession>A0AAD5UKT2</accession>
<feature type="chain" id="PRO_5042224245" evidence="1">
    <location>
        <begin position="21"/>
        <end position="151"/>
    </location>
</feature>
<evidence type="ECO:0000256" key="1">
    <source>
        <dbReference type="SAM" id="SignalP"/>
    </source>
</evidence>
<dbReference type="Proteomes" id="UP001210925">
    <property type="component" value="Unassembled WGS sequence"/>
</dbReference>
<protein>
    <submittedName>
        <fullName evidence="2">Uncharacterized protein</fullName>
    </submittedName>
</protein>
<name>A0AAD5UKT2_9FUNG</name>
<keyword evidence="1" id="KW-0732">Signal</keyword>
<reference evidence="2" key="1">
    <citation type="submission" date="2020-05" db="EMBL/GenBank/DDBJ databases">
        <title>Phylogenomic resolution of chytrid fungi.</title>
        <authorList>
            <person name="Stajich J.E."/>
            <person name="Amses K."/>
            <person name="Simmons R."/>
            <person name="Seto K."/>
            <person name="Myers J."/>
            <person name="Bonds A."/>
            <person name="Quandt C.A."/>
            <person name="Barry K."/>
            <person name="Liu P."/>
            <person name="Grigoriev I."/>
            <person name="Longcore J.E."/>
            <person name="James T.Y."/>
        </authorList>
    </citation>
    <scope>NUCLEOTIDE SEQUENCE</scope>
    <source>
        <strain evidence="2">PLAUS21</strain>
    </source>
</reference>
<evidence type="ECO:0000313" key="2">
    <source>
        <dbReference type="EMBL" id="KAJ3257967.1"/>
    </source>
</evidence>